<dbReference type="Ensembl" id="ENSCSAVT00000006427.1">
    <property type="protein sequence ID" value="ENSCSAVP00000006347.1"/>
    <property type="gene ID" value="ENSCSAVG00000003800.1"/>
</dbReference>
<dbReference type="HOGENOM" id="CLU_3263010_0_0_1"/>
<dbReference type="AlphaFoldDB" id="H2YLZ5"/>
<organism evidence="1 2">
    <name type="scientific">Ciona savignyi</name>
    <name type="common">Pacific transparent sea squirt</name>
    <dbReference type="NCBI Taxonomy" id="51511"/>
    <lineage>
        <taxon>Eukaryota</taxon>
        <taxon>Metazoa</taxon>
        <taxon>Chordata</taxon>
        <taxon>Tunicata</taxon>
        <taxon>Ascidiacea</taxon>
        <taxon>Phlebobranchia</taxon>
        <taxon>Cionidae</taxon>
        <taxon>Ciona</taxon>
    </lineage>
</organism>
<evidence type="ECO:0000313" key="2">
    <source>
        <dbReference type="Proteomes" id="UP000007875"/>
    </source>
</evidence>
<dbReference type="Proteomes" id="UP000007875">
    <property type="component" value="Unassembled WGS sequence"/>
</dbReference>
<sequence>MLVESEYGDEILNAIAAIVNPSTKLAGEVGAAAQLVQKTARK</sequence>
<evidence type="ECO:0000313" key="1">
    <source>
        <dbReference type="Ensembl" id="ENSCSAVP00000006347.1"/>
    </source>
</evidence>
<dbReference type="InParanoid" id="H2YLZ5"/>
<proteinExistence type="predicted"/>
<reference evidence="1" key="2">
    <citation type="submission" date="2025-08" db="UniProtKB">
        <authorList>
            <consortium name="Ensembl"/>
        </authorList>
    </citation>
    <scope>IDENTIFICATION</scope>
</reference>
<accession>H2YLZ5</accession>
<reference evidence="2" key="1">
    <citation type="submission" date="2003-08" db="EMBL/GenBank/DDBJ databases">
        <authorList>
            <person name="Birren B."/>
            <person name="Nusbaum C."/>
            <person name="Abebe A."/>
            <person name="Abouelleil A."/>
            <person name="Adekoya E."/>
            <person name="Ait-zahra M."/>
            <person name="Allen N."/>
            <person name="Allen T."/>
            <person name="An P."/>
            <person name="Anderson M."/>
            <person name="Anderson S."/>
            <person name="Arachchi H."/>
            <person name="Armbruster J."/>
            <person name="Bachantsang P."/>
            <person name="Baldwin J."/>
            <person name="Barry A."/>
            <person name="Bayul T."/>
            <person name="Blitshsteyn B."/>
            <person name="Bloom T."/>
            <person name="Blye J."/>
            <person name="Boguslavskiy L."/>
            <person name="Borowsky M."/>
            <person name="Boukhgalter B."/>
            <person name="Brunache A."/>
            <person name="Butler J."/>
            <person name="Calixte N."/>
            <person name="Calvo S."/>
            <person name="Camarata J."/>
            <person name="Campo K."/>
            <person name="Chang J."/>
            <person name="Cheshatsang Y."/>
            <person name="Citroen M."/>
            <person name="Collymore A."/>
            <person name="Considine T."/>
            <person name="Cook A."/>
            <person name="Cooke P."/>
            <person name="Corum B."/>
            <person name="Cuomo C."/>
            <person name="David R."/>
            <person name="Dawoe T."/>
            <person name="Degray S."/>
            <person name="Dodge S."/>
            <person name="Dooley K."/>
            <person name="Dorje P."/>
            <person name="Dorjee K."/>
            <person name="Dorris L."/>
            <person name="Duffey N."/>
            <person name="Dupes A."/>
            <person name="Elkins T."/>
            <person name="Engels R."/>
            <person name="Erickson J."/>
            <person name="Farina A."/>
            <person name="Faro S."/>
            <person name="Ferreira P."/>
            <person name="Fischer H."/>
            <person name="Fitzgerald M."/>
            <person name="Foley K."/>
            <person name="Gage D."/>
            <person name="Galagan J."/>
            <person name="Gearin G."/>
            <person name="Gnerre S."/>
            <person name="Gnirke A."/>
            <person name="Goyette A."/>
            <person name="Graham J."/>
            <person name="Grandbois E."/>
            <person name="Gyaltsen K."/>
            <person name="Hafez N."/>
            <person name="Hagopian D."/>
            <person name="Hagos B."/>
            <person name="Hall J."/>
            <person name="Hatcher B."/>
            <person name="Heller A."/>
            <person name="Higgins H."/>
            <person name="Honan T."/>
            <person name="Horn A."/>
            <person name="Houde N."/>
            <person name="Hughes L."/>
            <person name="Hulme W."/>
            <person name="Husby E."/>
            <person name="Iliev I."/>
            <person name="Jaffe D."/>
            <person name="Jones C."/>
            <person name="Kamal M."/>
            <person name="Kamat A."/>
            <person name="Kamvysselis M."/>
            <person name="Karlsson E."/>
            <person name="Kells C."/>
            <person name="Kieu A."/>
            <person name="Kisner P."/>
            <person name="Kodira C."/>
            <person name="Kulbokas E."/>
            <person name="Labutti K."/>
            <person name="Lama D."/>
            <person name="Landers T."/>
            <person name="Leger J."/>
            <person name="Levine S."/>
            <person name="Lewis D."/>
            <person name="Lewis T."/>
            <person name="Lindblad-toh K."/>
            <person name="Liu X."/>
            <person name="Lokyitsang T."/>
            <person name="Lokyitsang Y."/>
            <person name="Lucien O."/>
            <person name="Lui A."/>
            <person name="Ma L.J."/>
            <person name="Mabbitt R."/>
            <person name="Macdonald J."/>
            <person name="Maclean C."/>
            <person name="Major J."/>
            <person name="Manning J."/>
            <person name="Marabella R."/>
            <person name="Maru K."/>
            <person name="Matthews C."/>
            <person name="Mauceli E."/>
            <person name="Mccarthy M."/>
            <person name="Mcdonough S."/>
            <person name="Mcghee T."/>
            <person name="Meldrim J."/>
            <person name="Meneus L."/>
            <person name="Mesirov J."/>
            <person name="Mihalev A."/>
            <person name="Mihova T."/>
            <person name="Mikkelsen T."/>
            <person name="Mlenga V."/>
            <person name="Moru K."/>
            <person name="Mozes J."/>
            <person name="Mulrain L."/>
            <person name="Munson G."/>
            <person name="Naylor J."/>
            <person name="Newes C."/>
            <person name="Nguyen C."/>
            <person name="Nguyen N."/>
            <person name="Nguyen T."/>
            <person name="Nicol R."/>
            <person name="Nielsen C."/>
            <person name="Nizzari M."/>
            <person name="Norbu C."/>
            <person name="Norbu N."/>
            <person name="O'donnell P."/>
            <person name="Okoawo O."/>
            <person name="O'leary S."/>
            <person name="Omotosho B."/>
            <person name="O'neill K."/>
            <person name="Osman S."/>
            <person name="Parker S."/>
            <person name="Perrin D."/>
            <person name="Phunkhang P."/>
            <person name="Piqani B."/>
            <person name="Purcell S."/>
            <person name="Rachupka T."/>
            <person name="Ramasamy U."/>
            <person name="Rameau R."/>
            <person name="Ray V."/>
            <person name="Raymond C."/>
            <person name="Retta R."/>
            <person name="Richardson S."/>
            <person name="Rise C."/>
            <person name="Rodriguez J."/>
            <person name="Rogers J."/>
            <person name="Rogov P."/>
            <person name="Rutman M."/>
            <person name="Schupbach R."/>
            <person name="Seaman C."/>
            <person name="Settipalli S."/>
            <person name="Sharpe T."/>
            <person name="Sheridan J."/>
            <person name="Sherpa N."/>
            <person name="Shi J."/>
            <person name="Smirnov S."/>
            <person name="Smith C."/>
            <person name="Sougnez C."/>
            <person name="Spencer B."/>
            <person name="Stalker J."/>
            <person name="Stange-thomann N."/>
            <person name="Stavropoulos S."/>
            <person name="Stetson K."/>
            <person name="Stone C."/>
            <person name="Stone S."/>
            <person name="Stubbs M."/>
            <person name="Talamas J."/>
            <person name="Tchuinga P."/>
            <person name="Tenzing P."/>
            <person name="Tesfaye S."/>
            <person name="Theodore J."/>
            <person name="Thoulutsang Y."/>
            <person name="Topham K."/>
            <person name="Towey S."/>
            <person name="Tsamla T."/>
            <person name="Tsomo N."/>
            <person name="Vallee D."/>
            <person name="Vassiliev H."/>
            <person name="Venkataraman V."/>
            <person name="Vinson J."/>
            <person name="Vo A."/>
            <person name="Wade C."/>
            <person name="Wang S."/>
            <person name="Wangchuk T."/>
            <person name="Wangdi T."/>
            <person name="Whittaker C."/>
            <person name="Wilkinson J."/>
            <person name="Wu Y."/>
            <person name="Wyman D."/>
            <person name="Yadav S."/>
            <person name="Yang S."/>
            <person name="Yang X."/>
            <person name="Yeager S."/>
            <person name="Yee E."/>
            <person name="Young G."/>
            <person name="Zainoun J."/>
            <person name="Zembeck L."/>
            <person name="Zimmer A."/>
            <person name="Zody M."/>
            <person name="Lander E."/>
        </authorList>
    </citation>
    <scope>NUCLEOTIDE SEQUENCE [LARGE SCALE GENOMIC DNA]</scope>
</reference>
<keyword evidence="2" id="KW-1185">Reference proteome</keyword>
<name>H2YLZ5_CIOSA</name>
<protein>
    <submittedName>
        <fullName evidence="1">Uncharacterized protein</fullName>
    </submittedName>
</protein>
<dbReference type="GeneTree" id="ENSGT00840000132221"/>
<reference evidence="1" key="3">
    <citation type="submission" date="2025-09" db="UniProtKB">
        <authorList>
            <consortium name="Ensembl"/>
        </authorList>
    </citation>
    <scope>IDENTIFICATION</scope>
</reference>